<name>A0A8M1FAQ5_URSMA</name>
<dbReference type="GO" id="GO:0010273">
    <property type="term" value="P:detoxification of copper ion"/>
    <property type="evidence" value="ECO:0007669"/>
    <property type="project" value="TreeGrafter"/>
</dbReference>
<dbReference type="GO" id="GO:0071280">
    <property type="term" value="P:cellular response to copper ion"/>
    <property type="evidence" value="ECO:0007669"/>
    <property type="project" value="TreeGrafter"/>
</dbReference>
<dbReference type="GO" id="GO:0005737">
    <property type="term" value="C:cytoplasm"/>
    <property type="evidence" value="ECO:0007669"/>
    <property type="project" value="TreeGrafter"/>
</dbReference>
<dbReference type="GeneID" id="121100670"/>
<sequence length="75" mass="7851">MDPNCSCSTRSSCTCSVSCRYKECKCTLCKKSCCSYCPISHAKCAQGCICKEALDTCSCSASCGGVPVPDVNIST</sequence>
<evidence type="ECO:0000256" key="1">
    <source>
        <dbReference type="ARBA" id="ARBA00007283"/>
    </source>
</evidence>
<dbReference type="KEGG" id="umr:121100670"/>
<accession>A0A8M1FAQ5</accession>
<keyword evidence="5" id="KW-1185">Reference proteome</keyword>
<dbReference type="InterPro" id="IPR023587">
    <property type="entry name" value="Metalthion_dom_sf_vert"/>
</dbReference>
<evidence type="ECO:0000313" key="6">
    <source>
        <dbReference type="RefSeq" id="XP_040477884.1"/>
    </source>
</evidence>
<comment type="similarity">
    <text evidence="1 4">Belongs to the metallothionein superfamily. Type 1 family.</text>
</comment>
<dbReference type="RefSeq" id="XP_040477884.1">
    <property type="nucleotide sequence ID" value="XM_040621950.1"/>
</dbReference>
<gene>
    <name evidence="6" type="primary">LOC121100670</name>
</gene>
<dbReference type="Gene3D" id="4.10.10.10">
    <property type="entry name" value="Metallothionein Isoform II"/>
    <property type="match status" value="1"/>
</dbReference>
<dbReference type="FunFam" id="4.10.10.10:FF:000001">
    <property type="entry name" value="Metallothionein"/>
    <property type="match status" value="1"/>
</dbReference>
<dbReference type="GO" id="GO:0005634">
    <property type="term" value="C:nucleus"/>
    <property type="evidence" value="ECO:0007669"/>
    <property type="project" value="TreeGrafter"/>
</dbReference>
<dbReference type="PANTHER" id="PTHR23299:SF22">
    <property type="entry name" value="METALLOTHIONEIN-1G"/>
    <property type="match status" value="1"/>
</dbReference>
<dbReference type="AlphaFoldDB" id="A0A8M1FAQ5"/>
<dbReference type="GO" id="GO:0071276">
    <property type="term" value="P:cellular response to cadmium ion"/>
    <property type="evidence" value="ECO:0007669"/>
    <property type="project" value="TreeGrafter"/>
</dbReference>
<proteinExistence type="inferred from homology"/>
<dbReference type="Proteomes" id="UP000261680">
    <property type="component" value="Unplaced"/>
</dbReference>
<dbReference type="PRINTS" id="PR00860">
    <property type="entry name" value="MTVERTEBRATE"/>
</dbReference>
<dbReference type="InterPro" id="IPR000006">
    <property type="entry name" value="Metalthion_vert"/>
</dbReference>
<dbReference type="GO" id="GO:0046872">
    <property type="term" value="F:metal ion binding"/>
    <property type="evidence" value="ECO:0007669"/>
    <property type="project" value="UniProtKB-KW"/>
</dbReference>
<evidence type="ECO:0000313" key="5">
    <source>
        <dbReference type="Proteomes" id="UP000261680"/>
    </source>
</evidence>
<evidence type="ECO:0000256" key="4">
    <source>
        <dbReference type="RuleBase" id="RU000621"/>
    </source>
</evidence>
<keyword evidence="2 4" id="KW-0479">Metal-binding</keyword>
<evidence type="ECO:0000256" key="2">
    <source>
        <dbReference type="ARBA" id="ARBA00022723"/>
    </source>
</evidence>
<dbReference type="GO" id="GO:0071294">
    <property type="term" value="P:cellular response to zinc ion"/>
    <property type="evidence" value="ECO:0007669"/>
    <property type="project" value="TreeGrafter"/>
</dbReference>
<organism evidence="5 6">
    <name type="scientific">Ursus maritimus</name>
    <name type="common">Polar bear</name>
    <name type="synonym">Thalarctos maritimus</name>
    <dbReference type="NCBI Taxonomy" id="29073"/>
    <lineage>
        <taxon>Eukaryota</taxon>
        <taxon>Metazoa</taxon>
        <taxon>Chordata</taxon>
        <taxon>Craniata</taxon>
        <taxon>Vertebrata</taxon>
        <taxon>Euteleostomi</taxon>
        <taxon>Mammalia</taxon>
        <taxon>Eutheria</taxon>
        <taxon>Laurasiatheria</taxon>
        <taxon>Carnivora</taxon>
        <taxon>Caniformia</taxon>
        <taxon>Ursidae</taxon>
        <taxon>Ursus</taxon>
    </lineage>
</organism>
<keyword evidence="3 4" id="KW-0480">Metal-thiolate cluster</keyword>
<dbReference type="Pfam" id="PF00131">
    <property type="entry name" value="Metallothio"/>
    <property type="match status" value="1"/>
</dbReference>
<dbReference type="SUPFAM" id="SSF57868">
    <property type="entry name" value="Metallothionein"/>
    <property type="match status" value="1"/>
</dbReference>
<evidence type="ECO:0000256" key="3">
    <source>
        <dbReference type="ARBA" id="ARBA00022851"/>
    </source>
</evidence>
<dbReference type="PANTHER" id="PTHR23299">
    <property type="entry name" value="METALLOTHIONEIN"/>
    <property type="match status" value="1"/>
</dbReference>
<comment type="function">
    <text evidence="4">Metallothioneins have a high content of cysteine residues that bind various heavy metals.</text>
</comment>
<dbReference type="OrthoDB" id="9644073at2759"/>
<dbReference type="InterPro" id="IPR017854">
    <property type="entry name" value="Metalthion_dom_sf"/>
</dbReference>
<dbReference type="GO" id="GO:0006882">
    <property type="term" value="P:intracellular zinc ion homeostasis"/>
    <property type="evidence" value="ECO:0007669"/>
    <property type="project" value="TreeGrafter"/>
</dbReference>
<protein>
    <recommendedName>
        <fullName evidence="4">Metallothionein</fullName>
    </recommendedName>
</protein>
<reference evidence="6" key="1">
    <citation type="submission" date="2025-08" db="UniProtKB">
        <authorList>
            <consortium name="RefSeq"/>
        </authorList>
    </citation>
    <scope>IDENTIFICATION</scope>
    <source>
        <tissue evidence="6">Whole blood</tissue>
    </source>
</reference>